<dbReference type="OrthoDB" id="8186464at2759"/>
<dbReference type="GO" id="GO:0005886">
    <property type="term" value="C:plasma membrane"/>
    <property type="evidence" value="ECO:0007669"/>
    <property type="project" value="UniProtKB-SubCell"/>
</dbReference>
<dbReference type="Gene3D" id="1.10.287.70">
    <property type="match status" value="1"/>
</dbReference>
<keyword evidence="14" id="KW-1185">Reference proteome</keyword>
<reference evidence="12" key="1">
    <citation type="submission" date="2007-04" db="EMBL/GenBank/DDBJ databases">
        <title>Annotation of Pediculus humanus corporis strain USDA.</title>
        <authorList>
            <person name="Kirkness E."/>
            <person name="Hannick L."/>
            <person name="Hass B."/>
            <person name="Bruggner R."/>
            <person name="Lawson D."/>
            <person name="Bidwell S."/>
            <person name="Joardar V."/>
            <person name="Caler E."/>
            <person name="Walenz B."/>
            <person name="Inman J."/>
            <person name="Schobel S."/>
            <person name="Galinsky K."/>
            <person name="Amedeo P."/>
            <person name="Strausberg R."/>
        </authorList>
    </citation>
    <scope>NUCLEOTIDE SEQUENCE</scope>
    <source>
        <strain evidence="12">USDA</strain>
    </source>
</reference>
<dbReference type="EnsemblMetazoa" id="PHUM194930-RA">
    <property type="protein sequence ID" value="PHUM194930-PA"/>
    <property type="gene ID" value="PHUM194930"/>
</dbReference>
<evidence type="ECO:0000256" key="3">
    <source>
        <dbReference type="ARBA" id="ARBA00022475"/>
    </source>
</evidence>
<evidence type="ECO:0000256" key="10">
    <source>
        <dbReference type="SAM" id="SignalP"/>
    </source>
</evidence>
<dbReference type="CTD" id="8240296"/>
<evidence type="ECO:0000259" key="11">
    <source>
        <dbReference type="Pfam" id="PF00060"/>
    </source>
</evidence>
<name>E0VGY0_PEDHC</name>
<dbReference type="Proteomes" id="UP000009046">
    <property type="component" value="Unassembled WGS sequence"/>
</dbReference>
<gene>
    <name evidence="13" type="primary">8240296</name>
    <name evidence="12" type="ORF">Phum_PHUM194930</name>
</gene>
<dbReference type="EMBL" id="AAZO01002261">
    <property type="status" value="NOT_ANNOTATED_CDS"/>
    <property type="molecule type" value="Genomic_DNA"/>
</dbReference>
<feature type="signal peptide" evidence="10">
    <location>
        <begin position="1"/>
        <end position="23"/>
    </location>
</feature>
<dbReference type="GO" id="GO:0050906">
    <property type="term" value="P:detection of stimulus involved in sensory perception"/>
    <property type="evidence" value="ECO:0007669"/>
    <property type="project" value="UniProtKB-ARBA"/>
</dbReference>
<accession>E0VGY0</accession>
<dbReference type="GO" id="GO:0015276">
    <property type="term" value="F:ligand-gated monoatomic ion channel activity"/>
    <property type="evidence" value="ECO:0007669"/>
    <property type="project" value="InterPro"/>
</dbReference>
<evidence type="ECO:0000256" key="1">
    <source>
        <dbReference type="ARBA" id="ARBA00004651"/>
    </source>
</evidence>
<feature type="transmembrane region" description="Helical" evidence="9">
    <location>
        <begin position="495"/>
        <end position="519"/>
    </location>
</feature>
<evidence type="ECO:0000256" key="4">
    <source>
        <dbReference type="ARBA" id="ARBA00022692"/>
    </source>
</evidence>
<keyword evidence="8" id="KW-0325">Glycoprotein</keyword>
<dbReference type="InParanoid" id="E0VGY0"/>
<keyword evidence="5 9" id="KW-1133">Transmembrane helix</keyword>
<sequence>MIVRFKTNIKIFLLLNLIKYNACDENGRYSKRDLQLIKDVATLNAAKFLVFVQNEKILKFGDITKNFSNDGFYTSIIDLKTLDELLNEINGEKNILRGITILLINGSYNFTNVFTKIKFPDALILLNFNNSLTDIVKYQIPINVRLFLLESYEDKVIINKIKNPNVNKKPIVKLYGFWFAPKSYGITLVDKYDKIDFGNVSLKTMVHEYDEFICKGKLKLFVYKLRCFHSELIGVLSKELNFRTMLYIKNERVKTFLGGYLKPLNINLQIGILIWILISGILIQIFKNVREKKKKFQITVTIKSILKSLQVFCNQDVYNMPTWCADRVVYMSTFLFVLLIYQGYSAKLISSLTVTTPHIPFKTFEDFISDGSYMLLTLTEGYHKTFFNKYLKVLGLSQFLKQNDLPKNAQEAISQLCSNKSLAYIEFRENIVEHKLLCDVIEIPDIFSHHIGLGLPKNSIYGKFMNKAMRREMLSYEDIDYSRKNDFLEVSIKQIIFPFCILTVGIIISIIVFVLEIIIKKYFDKGFDKDYEREFFKREKQLRKWKNTITM</sequence>
<evidence type="ECO:0000256" key="8">
    <source>
        <dbReference type="ARBA" id="ARBA00023180"/>
    </source>
</evidence>
<comment type="similarity">
    <text evidence="2">Belongs to the glutamate-gated ion channel (TC 1.A.10.1) family.</text>
</comment>
<evidence type="ECO:0000256" key="7">
    <source>
        <dbReference type="ARBA" id="ARBA00023170"/>
    </source>
</evidence>
<evidence type="ECO:0000256" key="5">
    <source>
        <dbReference type="ARBA" id="ARBA00022989"/>
    </source>
</evidence>
<dbReference type="GeneID" id="8240296"/>
<dbReference type="PANTHER" id="PTHR42643:SF30">
    <property type="entry name" value="IONOTROPIC RECEPTOR 40A-RELATED"/>
    <property type="match status" value="1"/>
</dbReference>
<keyword evidence="7" id="KW-0675">Receptor</keyword>
<evidence type="ECO:0000256" key="9">
    <source>
        <dbReference type="SAM" id="Phobius"/>
    </source>
</evidence>
<dbReference type="AlphaFoldDB" id="E0VGY0"/>
<dbReference type="HOGENOM" id="CLU_494608_0_0_1"/>
<keyword evidence="6 9" id="KW-0472">Membrane</keyword>
<dbReference type="InterPro" id="IPR001320">
    <property type="entry name" value="Iontro_rcpt_C"/>
</dbReference>
<organism>
    <name type="scientific">Pediculus humanus subsp. corporis</name>
    <name type="common">Body louse</name>
    <dbReference type="NCBI Taxonomy" id="121224"/>
    <lineage>
        <taxon>Eukaryota</taxon>
        <taxon>Metazoa</taxon>
        <taxon>Ecdysozoa</taxon>
        <taxon>Arthropoda</taxon>
        <taxon>Hexapoda</taxon>
        <taxon>Insecta</taxon>
        <taxon>Pterygota</taxon>
        <taxon>Neoptera</taxon>
        <taxon>Paraneoptera</taxon>
        <taxon>Psocodea</taxon>
        <taxon>Troctomorpha</taxon>
        <taxon>Phthiraptera</taxon>
        <taxon>Anoplura</taxon>
        <taxon>Pediculidae</taxon>
        <taxon>Pediculus</taxon>
    </lineage>
</organism>
<feature type="chain" id="PRO_5014570100" description="Ionotropic glutamate receptor C-terminal domain-containing protein" evidence="10">
    <location>
        <begin position="24"/>
        <end position="551"/>
    </location>
</feature>
<feature type="transmembrane region" description="Helical" evidence="9">
    <location>
        <begin position="266"/>
        <end position="286"/>
    </location>
</feature>
<feature type="transmembrane region" description="Helical" evidence="9">
    <location>
        <begin position="328"/>
        <end position="344"/>
    </location>
</feature>
<evidence type="ECO:0000313" key="13">
    <source>
        <dbReference type="EnsemblMetazoa" id="PHUM194930-PA"/>
    </source>
</evidence>
<reference evidence="12" key="2">
    <citation type="submission" date="2007-04" db="EMBL/GenBank/DDBJ databases">
        <title>The genome of the human body louse.</title>
        <authorList>
            <consortium name="The Human Body Louse Genome Consortium"/>
            <person name="Kirkness E."/>
            <person name="Walenz B."/>
            <person name="Hass B."/>
            <person name="Bruggner R."/>
            <person name="Strausberg R."/>
        </authorList>
    </citation>
    <scope>NUCLEOTIDE SEQUENCE</scope>
    <source>
        <strain evidence="12">USDA</strain>
    </source>
</reference>
<comment type="subcellular location">
    <subcellularLocation>
        <location evidence="1">Cell membrane</location>
        <topology evidence="1">Multi-pass membrane protein</topology>
    </subcellularLocation>
</comment>
<dbReference type="RefSeq" id="XP_002425374.1">
    <property type="nucleotide sequence ID" value="XM_002425329.1"/>
</dbReference>
<dbReference type="EMBL" id="DS235154">
    <property type="protein sequence ID" value="EEB12636.1"/>
    <property type="molecule type" value="Genomic_DNA"/>
</dbReference>
<dbReference type="KEGG" id="phu:Phum_PHUM194930"/>
<keyword evidence="10" id="KW-0732">Signal</keyword>
<keyword evidence="3" id="KW-1003">Cell membrane</keyword>
<evidence type="ECO:0000313" key="14">
    <source>
        <dbReference type="Proteomes" id="UP000009046"/>
    </source>
</evidence>
<dbReference type="PANTHER" id="PTHR42643">
    <property type="entry name" value="IONOTROPIC RECEPTOR 20A-RELATED"/>
    <property type="match status" value="1"/>
</dbReference>
<evidence type="ECO:0000256" key="2">
    <source>
        <dbReference type="ARBA" id="ARBA00008685"/>
    </source>
</evidence>
<evidence type="ECO:0000256" key="6">
    <source>
        <dbReference type="ARBA" id="ARBA00023136"/>
    </source>
</evidence>
<protein>
    <recommendedName>
        <fullName evidence="11">Ionotropic glutamate receptor C-terminal domain-containing protein</fullName>
    </recommendedName>
</protein>
<dbReference type="Pfam" id="PF00060">
    <property type="entry name" value="Lig_chan"/>
    <property type="match status" value="1"/>
</dbReference>
<feature type="domain" description="Ionotropic glutamate receptor C-terminal" evidence="11">
    <location>
        <begin position="271"/>
        <end position="471"/>
    </location>
</feature>
<dbReference type="InterPro" id="IPR052192">
    <property type="entry name" value="Insect_Ionotropic_Sensory_Rcpt"/>
</dbReference>
<dbReference type="VEuPathDB" id="VectorBase:PHUM194930"/>
<evidence type="ECO:0000313" key="12">
    <source>
        <dbReference type="EMBL" id="EEB12636.1"/>
    </source>
</evidence>
<reference evidence="13" key="3">
    <citation type="submission" date="2020-05" db="UniProtKB">
        <authorList>
            <consortium name="EnsemblMetazoa"/>
        </authorList>
    </citation>
    <scope>IDENTIFICATION</scope>
    <source>
        <strain evidence="13">USDA</strain>
    </source>
</reference>
<keyword evidence="4 9" id="KW-0812">Transmembrane</keyword>
<proteinExistence type="inferred from homology"/>